<organism evidence="1">
    <name type="scientific">marine sediment metagenome</name>
    <dbReference type="NCBI Taxonomy" id="412755"/>
    <lineage>
        <taxon>unclassified sequences</taxon>
        <taxon>metagenomes</taxon>
        <taxon>ecological metagenomes</taxon>
    </lineage>
</organism>
<evidence type="ECO:0000313" key="1">
    <source>
        <dbReference type="EMBL" id="KKN39465.1"/>
    </source>
</evidence>
<comment type="caution">
    <text evidence="1">The sequence shown here is derived from an EMBL/GenBank/DDBJ whole genome shotgun (WGS) entry which is preliminary data.</text>
</comment>
<name>A0A0F9Q643_9ZZZZ</name>
<proteinExistence type="predicted"/>
<dbReference type="EMBL" id="LAZR01001763">
    <property type="protein sequence ID" value="KKN39465.1"/>
    <property type="molecule type" value="Genomic_DNA"/>
</dbReference>
<accession>A0A0F9Q643</accession>
<gene>
    <name evidence="1" type="ORF">LCGC14_0743360</name>
</gene>
<dbReference type="AlphaFoldDB" id="A0A0F9Q643"/>
<protein>
    <submittedName>
        <fullName evidence="1">Uncharacterized protein</fullName>
    </submittedName>
</protein>
<reference evidence="1" key="1">
    <citation type="journal article" date="2015" name="Nature">
        <title>Complex archaea that bridge the gap between prokaryotes and eukaryotes.</title>
        <authorList>
            <person name="Spang A."/>
            <person name="Saw J.H."/>
            <person name="Jorgensen S.L."/>
            <person name="Zaremba-Niedzwiedzka K."/>
            <person name="Martijn J."/>
            <person name="Lind A.E."/>
            <person name="van Eijk R."/>
            <person name="Schleper C."/>
            <person name="Guy L."/>
            <person name="Ettema T.J."/>
        </authorList>
    </citation>
    <scope>NUCLEOTIDE SEQUENCE</scope>
</reference>
<sequence>MELKNSIIAWKSKFTGKTGRGTTRFSTNQAKSICNDFNKKYLDIEHGFIQDSDMTGIHVPVKS</sequence>